<dbReference type="Proteomes" id="UP000006764">
    <property type="component" value="Chromosome"/>
</dbReference>
<dbReference type="InterPro" id="IPR036249">
    <property type="entry name" value="Thioredoxin-like_sf"/>
</dbReference>
<dbReference type="InterPro" id="IPR010987">
    <property type="entry name" value="Glutathione-S-Trfase_C-like"/>
</dbReference>
<dbReference type="STRING" id="391936.S7S_08105"/>
<dbReference type="PROSITE" id="PS50405">
    <property type="entry name" value="GST_CTER"/>
    <property type="match status" value="1"/>
</dbReference>
<dbReference type="InterPro" id="IPR004045">
    <property type="entry name" value="Glutathione_S-Trfase_N"/>
</dbReference>
<dbReference type="PANTHER" id="PTHR12289">
    <property type="entry name" value="METAXIN RELATED"/>
    <property type="match status" value="1"/>
</dbReference>
<dbReference type="EMBL" id="CP004387">
    <property type="protein sequence ID" value="AJD48037.1"/>
    <property type="molecule type" value="Genomic_DNA"/>
</dbReference>
<dbReference type="GO" id="GO:0005737">
    <property type="term" value="C:cytoplasm"/>
    <property type="evidence" value="ECO:0007669"/>
    <property type="project" value="TreeGrafter"/>
</dbReference>
<evidence type="ECO:0000259" key="1">
    <source>
        <dbReference type="PROSITE" id="PS50405"/>
    </source>
</evidence>
<dbReference type="InterPro" id="IPR050931">
    <property type="entry name" value="Mito_Protein_Transport_Metaxin"/>
</dbReference>
<dbReference type="HOGENOM" id="CLU_045103_0_0_6"/>
<dbReference type="SUPFAM" id="SSF52833">
    <property type="entry name" value="Thioredoxin-like"/>
    <property type="match status" value="1"/>
</dbReference>
<dbReference type="PANTHER" id="PTHR12289:SF67">
    <property type="match status" value="1"/>
</dbReference>
<dbReference type="KEGG" id="apac:S7S_08105"/>
<dbReference type="Pfam" id="PF13410">
    <property type="entry name" value="GST_C_2"/>
    <property type="match status" value="1"/>
</dbReference>
<accession>A0A0B4XP30</accession>
<dbReference type="AlphaFoldDB" id="A0A0B4XP30"/>
<dbReference type="SUPFAM" id="SSF47616">
    <property type="entry name" value="GST C-terminal domain-like"/>
    <property type="match status" value="1"/>
</dbReference>
<reference evidence="2 3" key="1">
    <citation type="journal article" date="2012" name="J. Bacteriol.">
        <title>Genome sequence of an alkane-degrading bacterium, Alcanivorax pacificus type strain W11-5, isolated from deep sea sediment.</title>
        <authorList>
            <person name="Lai Q."/>
            <person name="Shao Z."/>
        </authorList>
    </citation>
    <scope>NUCLEOTIDE SEQUENCE [LARGE SCALE GENOMIC DNA]</scope>
    <source>
        <strain evidence="2 3">W11-5</strain>
    </source>
</reference>
<organism evidence="2 3">
    <name type="scientific">Isoalcanivorax pacificus W11-5</name>
    <dbReference type="NCBI Taxonomy" id="391936"/>
    <lineage>
        <taxon>Bacteria</taxon>
        <taxon>Pseudomonadati</taxon>
        <taxon>Pseudomonadota</taxon>
        <taxon>Gammaproteobacteria</taxon>
        <taxon>Oceanospirillales</taxon>
        <taxon>Alcanivoracaceae</taxon>
        <taxon>Isoalcanivorax</taxon>
    </lineage>
</organism>
<dbReference type="Gene3D" id="3.40.30.10">
    <property type="entry name" value="Glutaredoxin"/>
    <property type="match status" value="1"/>
</dbReference>
<gene>
    <name evidence="2" type="ORF">S7S_08105</name>
</gene>
<sequence length="320" mass="36259">MSEQYLIYGLEMSPYSVKVRSWFRYKQIDHVWVQRSMARMPEFQALAKLPLIPLVQCPDGEVLQDSTPIIETLEQRHPQPPMQPASPVLAFLSAMLEEYADEWLNKPMFHYRWSRPMDQDSAALRIAREQMPGQPDEALAPVVDFLRKRMVPRLSFVGSHAGTASLIEESFREVLALLETHLATRPYLFGGRPCLADFGLYGQLRELASDPTPGLVMRECVPTVMAWLARMEAPVAEGEFEAEDTLLPALRPLIEEPVGRYFLPWSQANEQALAQGQAEFSVTLAGRPFSQQVQKYHARSLAALRQKQAGLSLPEWVPVV</sequence>
<dbReference type="InterPro" id="IPR036282">
    <property type="entry name" value="Glutathione-S-Trfase_C_sf"/>
</dbReference>
<name>A0A0B4XP30_9GAMM</name>
<protein>
    <recommendedName>
        <fullName evidence="1">GST C-terminal domain-containing protein</fullName>
    </recommendedName>
</protein>
<dbReference type="Gene3D" id="1.20.1050.10">
    <property type="match status" value="1"/>
</dbReference>
<evidence type="ECO:0000313" key="2">
    <source>
        <dbReference type="EMBL" id="AJD48037.1"/>
    </source>
</evidence>
<dbReference type="RefSeq" id="WP_008735884.1">
    <property type="nucleotide sequence ID" value="NZ_CP004387.1"/>
</dbReference>
<proteinExistence type="predicted"/>
<feature type="domain" description="GST C-terminal" evidence="1">
    <location>
        <begin position="128"/>
        <end position="261"/>
    </location>
</feature>
<keyword evidence="3" id="KW-1185">Reference proteome</keyword>
<dbReference type="CDD" id="cd00570">
    <property type="entry name" value="GST_N_family"/>
    <property type="match status" value="1"/>
</dbReference>
<dbReference type="Pfam" id="PF13417">
    <property type="entry name" value="GST_N_3"/>
    <property type="match status" value="1"/>
</dbReference>
<evidence type="ECO:0000313" key="3">
    <source>
        <dbReference type="Proteomes" id="UP000006764"/>
    </source>
</evidence>